<dbReference type="Pfam" id="PF11138">
    <property type="entry name" value="DUF2911"/>
    <property type="match status" value="1"/>
</dbReference>
<dbReference type="OrthoDB" id="187854at2"/>
<keyword evidence="1" id="KW-0732">Signal</keyword>
<dbReference type="InterPro" id="IPR011990">
    <property type="entry name" value="TPR-like_helical_dom_sf"/>
</dbReference>
<dbReference type="eggNOG" id="COG0457">
    <property type="taxonomic scope" value="Bacteria"/>
</dbReference>
<evidence type="ECO:0000313" key="3">
    <source>
        <dbReference type="Proteomes" id="UP000005631"/>
    </source>
</evidence>
<evidence type="ECO:0000256" key="1">
    <source>
        <dbReference type="SAM" id="SignalP"/>
    </source>
</evidence>
<dbReference type="EMBL" id="CP003156">
    <property type="protein sequence ID" value="AEV31635.1"/>
    <property type="molecule type" value="Genomic_DNA"/>
</dbReference>
<proteinExistence type="predicted"/>
<reference evidence="2 3" key="1">
    <citation type="journal article" date="2012" name="Stand. Genomic Sci.">
        <title>Genome sequence of the orange-pigmented seawater bacterium Owenweeksia hongkongensis type strain (UST20020801(T)).</title>
        <authorList>
            <person name="Riedel T."/>
            <person name="Held B."/>
            <person name="Nolan M."/>
            <person name="Lucas S."/>
            <person name="Lapidus A."/>
            <person name="Tice H."/>
            <person name="Del Rio T.G."/>
            <person name="Cheng J.F."/>
            <person name="Han C."/>
            <person name="Tapia R."/>
            <person name="Goodwin L.A."/>
            <person name="Pitluck S."/>
            <person name="Liolios K."/>
            <person name="Mavromatis K."/>
            <person name="Pagani I."/>
            <person name="Ivanova N."/>
            <person name="Mikhailova N."/>
            <person name="Pati A."/>
            <person name="Chen A."/>
            <person name="Palaniappan K."/>
            <person name="Rohde M."/>
            <person name="Tindall B.J."/>
            <person name="Detter J.C."/>
            <person name="Goker M."/>
            <person name="Woyke T."/>
            <person name="Bristow J."/>
            <person name="Eisen J.A."/>
            <person name="Markowitz V."/>
            <person name="Hugenholtz P."/>
            <person name="Klenk H.P."/>
            <person name="Kyrpides N.C."/>
        </authorList>
    </citation>
    <scope>NUCLEOTIDE SEQUENCE</scope>
    <source>
        <strain evidence="3">DSM 17368 / JCM 12287 / NRRL B-23963</strain>
    </source>
</reference>
<protein>
    <recommendedName>
        <fullName evidence="4">DUF2911 domain-containing protein</fullName>
    </recommendedName>
</protein>
<name>G8R0W4_OWEHD</name>
<dbReference type="InterPro" id="IPR021314">
    <property type="entry name" value="DUF2911"/>
</dbReference>
<dbReference type="Gene3D" id="1.25.40.1040">
    <property type="match status" value="1"/>
</dbReference>
<keyword evidence="3" id="KW-1185">Reference proteome</keyword>
<dbReference type="STRING" id="926562.Oweho_0620"/>
<feature type="chain" id="PRO_5003515331" description="DUF2911 domain-containing protein" evidence="1">
    <location>
        <begin position="20"/>
        <end position="288"/>
    </location>
</feature>
<organism evidence="2 3">
    <name type="scientific">Owenweeksia hongkongensis (strain DSM 17368 / CIP 108786 / JCM 12287 / NRRL B-23963 / UST20020801)</name>
    <dbReference type="NCBI Taxonomy" id="926562"/>
    <lineage>
        <taxon>Bacteria</taxon>
        <taxon>Pseudomonadati</taxon>
        <taxon>Bacteroidota</taxon>
        <taxon>Flavobacteriia</taxon>
        <taxon>Flavobacteriales</taxon>
        <taxon>Owenweeksiaceae</taxon>
        <taxon>Owenweeksia</taxon>
    </lineage>
</organism>
<dbReference type="SUPFAM" id="SSF48452">
    <property type="entry name" value="TPR-like"/>
    <property type="match status" value="1"/>
</dbReference>
<evidence type="ECO:0008006" key="4">
    <source>
        <dbReference type="Google" id="ProtNLM"/>
    </source>
</evidence>
<evidence type="ECO:0000313" key="2">
    <source>
        <dbReference type="EMBL" id="AEV31635.1"/>
    </source>
</evidence>
<dbReference type="RefSeq" id="WP_014200996.1">
    <property type="nucleotide sequence ID" value="NC_016599.1"/>
</dbReference>
<dbReference type="KEGG" id="oho:Oweho_0620"/>
<accession>G8R0W4</accession>
<dbReference type="HOGENOM" id="CLU_062228_0_0_10"/>
<gene>
    <name evidence="2" type="ordered locus">Oweho_0620</name>
</gene>
<dbReference type="AlphaFoldDB" id="G8R0W4"/>
<dbReference type="Proteomes" id="UP000005631">
    <property type="component" value="Chromosome"/>
</dbReference>
<feature type="signal peptide" evidence="1">
    <location>
        <begin position="1"/>
        <end position="19"/>
    </location>
</feature>
<sequence>MKKLFLSLAFVGTMISVNAQELPQPSPKSTLQQRVGLTDITIDYSRPSAKDRAVFTDVVTPGKLWRTGANMNTTIEVSSPVVIEGQTLEAGTYSIFTIPNADKWTVIFNKKTDHGGTSGYTEDNDVLRVEAKVAPIKQPVETFTIDVNDIRTESASLVFTWQNTRVSVPFTVEVKSIASSNIEKALNEAEEADKWKVYRNAANYYHNNNMEGAKALEYINKSIEGKSDSWYSYWLKAEILAAKEDYKGAVKAAKESIKVGEEGAKESGASFDYTAMIEDGINDWNSKK</sequence>